<protein>
    <submittedName>
        <fullName evidence="9">Oxalate:formate antiporter</fullName>
    </submittedName>
</protein>
<accession>A0AAV3ZBH6</accession>
<feature type="compositionally biased region" description="Polar residues" evidence="6">
    <location>
        <begin position="248"/>
        <end position="262"/>
    </location>
</feature>
<name>A0AAV3ZBH6_9GAST</name>
<feature type="compositionally biased region" description="Polar residues" evidence="6">
    <location>
        <begin position="275"/>
        <end position="293"/>
    </location>
</feature>
<evidence type="ECO:0000259" key="8">
    <source>
        <dbReference type="PROSITE" id="PS50850"/>
    </source>
</evidence>
<feature type="region of interest" description="Disordered" evidence="6">
    <location>
        <begin position="230"/>
        <end position="298"/>
    </location>
</feature>
<comment type="subcellular location">
    <subcellularLocation>
        <location evidence="1">Membrane</location>
        <topology evidence="1">Multi-pass membrane protein</topology>
    </subcellularLocation>
</comment>
<feature type="transmembrane region" description="Helical" evidence="7">
    <location>
        <begin position="20"/>
        <end position="39"/>
    </location>
</feature>
<feature type="domain" description="Major facilitator superfamily (MFS) profile" evidence="8">
    <location>
        <begin position="333"/>
        <end position="518"/>
    </location>
</feature>
<dbReference type="PANTHER" id="PTHR43385:SF1">
    <property type="entry name" value="RIBOFLAVIN TRANSPORTER RIBJ"/>
    <property type="match status" value="1"/>
</dbReference>
<evidence type="ECO:0000256" key="5">
    <source>
        <dbReference type="ARBA" id="ARBA00023136"/>
    </source>
</evidence>
<keyword evidence="5 7" id="KW-0472">Membrane</keyword>
<organism evidence="9 10">
    <name type="scientific">Plakobranchus ocellatus</name>
    <dbReference type="NCBI Taxonomy" id="259542"/>
    <lineage>
        <taxon>Eukaryota</taxon>
        <taxon>Metazoa</taxon>
        <taxon>Spiralia</taxon>
        <taxon>Lophotrochozoa</taxon>
        <taxon>Mollusca</taxon>
        <taxon>Gastropoda</taxon>
        <taxon>Heterobranchia</taxon>
        <taxon>Euthyneura</taxon>
        <taxon>Panpulmonata</taxon>
        <taxon>Sacoglossa</taxon>
        <taxon>Placobranchoidea</taxon>
        <taxon>Plakobranchidae</taxon>
        <taxon>Plakobranchus</taxon>
    </lineage>
</organism>
<dbReference type="InterPro" id="IPR011701">
    <property type="entry name" value="MFS"/>
</dbReference>
<dbReference type="AlphaFoldDB" id="A0AAV3ZBH6"/>
<keyword evidence="10" id="KW-1185">Reference proteome</keyword>
<feature type="transmembrane region" description="Helical" evidence="7">
    <location>
        <begin position="406"/>
        <end position="423"/>
    </location>
</feature>
<feature type="transmembrane region" description="Helical" evidence="7">
    <location>
        <begin position="465"/>
        <end position="484"/>
    </location>
</feature>
<evidence type="ECO:0000256" key="4">
    <source>
        <dbReference type="ARBA" id="ARBA00022989"/>
    </source>
</evidence>
<reference evidence="9 10" key="1">
    <citation type="journal article" date="2021" name="Elife">
        <title>Chloroplast acquisition without the gene transfer in kleptoplastic sea slugs, Plakobranchus ocellatus.</title>
        <authorList>
            <person name="Maeda T."/>
            <person name="Takahashi S."/>
            <person name="Yoshida T."/>
            <person name="Shimamura S."/>
            <person name="Takaki Y."/>
            <person name="Nagai Y."/>
            <person name="Toyoda A."/>
            <person name="Suzuki Y."/>
            <person name="Arimoto A."/>
            <person name="Ishii H."/>
            <person name="Satoh N."/>
            <person name="Nishiyama T."/>
            <person name="Hasebe M."/>
            <person name="Maruyama T."/>
            <person name="Minagawa J."/>
            <person name="Obokata J."/>
            <person name="Shigenobu S."/>
        </authorList>
    </citation>
    <scope>NUCLEOTIDE SEQUENCE [LARGE SCALE GENOMIC DNA]</scope>
</reference>
<proteinExistence type="predicted"/>
<evidence type="ECO:0000256" key="7">
    <source>
        <dbReference type="SAM" id="Phobius"/>
    </source>
</evidence>
<dbReference type="SUPFAM" id="SSF103473">
    <property type="entry name" value="MFS general substrate transporter"/>
    <property type="match status" value="1"/>
</dbReference>
<dbReference type="GO" id="GO:0022857">
    <property type="term" value="F:transmembrane transporter activity"/>
    <property type="evidence" value="ECO:0007669"/>
    <property type="project" value="InterPro"/>
</dbReference>
<feature type="transmembrane region" description="Helical" evidence="7">
    <location>
        <begin position="336"/>
        <end position="353"/>
    </location>
</feature>
<dbReference type="InterPro" id="IPR036259">
    <property type="entry name" value="MFS_trans_sf"/>
</dbReference>
<evidence type="ECO:0000256" key="6">
    <source>
        <dbReference type="SAM" id="MobiDB-lite"/>
    </source>
</evidence>
<gene>
    <name evidence="9" type="ORF">PoB_001824900</name>
</gene>
<dbReference type="EMBL" id="BLXT01002163">
    <property type="protein sequence ID" value="GFN91743.1"/>
    <property type="molecule type" value="Genomic_DNA"/>
</dbReference>
<dbReference type="InterPro" id="IPR020846">
    <property type="entry name" value="MFS_dom"/>
</dbReference>
<sequence>MTRADTSEKMLSRRETCVKYCSIVGAHLVMAPFSFIWVYGNLSAYTDSFIRFSCYPRCTDCDSQWILGLYLACICPGVLITKTLEKRLGLKYTGVSAMVLCGLALLGSAWVLPQSVAWTAVLLGIMLGIAVGVVATVTYQIVGGWAPEKFALFMATTTGTPTALSMIENQLITAYVNPQNLKPDANIGPRTFFSQPEILTRVPTAIRVFGALTVGLQLLGYLMITNPPKASPGSLLPNDSNDDKSNKLENMQENSNAQTSFEASDRETIRRNPKSYGSNKEYNETSDTSNETPLKSDLMESVQQSALDTVENQGTDAPQGKTIPKSFKPSETVKTLVFYAVFLYALSILYGLILKSNFYKQFGLLYIHNDRYLTLVGTLIPVVSTVSRIFFGVCLDKGVLSMKDSVILSLALNTILCTFWYFAPQVHAVLYMALVLGLAAAQGAVFVILPTAARHVFGPDDFSSNYGLLIMTYLVVGILAPVVVTPLLHALGWFWLFASVGFIGVFTLVLVIASKFDV</sequence>
<evidence type="ECO:0000313" key="10">
    <source>
        <dbReference type="Proteomes" id="UP000735302"/>
    </source>
</evidence>
<feature type="transmembrane region" description="Helical" evidence="7">
    <location>
        <begin position="92"/>
        <end position="112"/>
    </location>
</feature>
<dbReference type="InterPro" id="IPR052983">
    <property type="entry name" value="MFS_Riboflavin_Transporter"/>
</dbReference>
<keyword evidence="3 7" id="KW-0812">Transmembrane</keyword>
<dbReference type="Gene3D" id="1.20.1250.20">
    <property type="entry name" value="MFS general substrate transporter like domains"/>
    <property type="match status" value="2"/>
</dbReference>
<feature type="transmembrane region" description="Helical" evidence="7">
    <location>
        <begin position="373"/>
        <end position="394"/>
    </location>
</feature>
<dbReference type="PANTHER" id="PTHR43385">
    <property type="entry name" value="RIBOFLAVIN TRANSPORTER RIBJ"/>
    <property type="match status" value="1"/>
</dbReference>
<evidence type="ECO:0000256" key="1">
    <source>
        <dbReference type="ARBA" id="ARBA00004141"/>
    </source>
</evidence>
<feature type="transmembrane region" description="Helical" evidence="7">
    <location>
        <begin position="490"/>
        <end position="513"/>
    </location>
</feature>
<dbReference type="GO" id="GO:0016020">
    <property type="term" value="C:membrane"/>
    <property type="evidence" value="ECO:0007669"/>
    <property type="project" value="UniProtKB-SubCell"/>
</dbReference>
<feature type="transmembrane region" description="Helical" evidence="7">
    <location>
        <begin position="118"/>
        <end position="142"/>
    </location>
</feature>
<keyword evidence="4 7" id="KW-1133">Transmembrane helix</keyword>
<comment type="caution">
    <text evidence="9">The sequence shown here is derived from an EMBL/GenBank/DDBJ whole genome shotgun (WGS) entry which is preliminary data.</text>
</comment>
<evidence type="ECO:0000256" key="3">
    <source>
        <dbReference type="ARBA" id="ARBA00022692"/>
    </source>
</evidence>
<dbReference type="Proteomes" id="UP000735302">
    <property type="component" value="Unassembled WGS sequence"/>
</dbReference>
<evidence type="ECO:0000256" key="2">
    <source>
        <dbReference type="ARBA" id="ARBA00022448"/>
    </source>
</evidence>
<dbReference type="Pfam" id="PF07690">
    <property type="entry name" value="MFS_1"/>
    <property type="match status" value="1"/>
</dbReference>
<feature type="transmembrane region" description="Helical" evidence="7">
    <location>
        <begin position="63"/>
        <end position="80"/>
    </location>
</feature>
<evidence type="ECO:0000313" key="9">
    <source>
        <dbReference type="EMBL" id="GFN91743.1"/>
    </source>
</evidence>
<keyword evidence="2" id="KW-0813">Transport</keyword>
<feature type="transmembrane region" description="Helical" evidence="7">
    <location>
        <begin position="429"/>
        <end position="453"/>
    </location>
</feature>
<dbReference type="PROSITE" id="PS50850">
    <property type="entry name" value="MFS"/>
    <property type="match status" value="1"/>
</dbReference>